<evidence type="ECO:0000256" key="3">
    <source>
        <dbReference type="ARBA" id="ARBA00022679"/>
    </source>
</evidence>
<evidence type="ECO:0000256" key="4">
    <source>
        <dbReference type="ARBA" id="ARBA00022692"/>
    </source>
</evidence>
<keyword evidence="10" id="KW-1185">Reference proteome</keyword>
<feature type="non-terminal residue" evidence="9">
    <location>
        <position position="101"/>
    </location>
</feature>
<dbReference type="Gene3D" id="3.90.550.50">
    <property type="match status" value="1"/>
</dbReference>
<accession>A0A9Q0XYW3</accession>
<name>A0A9Q0XYW3_9SAUR</name>
<dbReference type="OrthoDB" id="8959630at2759"/>
<gene>
    <name evidence="9" type="ORF">JRQ81_016295</name>
</gene>
<evidence type="ECO:0000256" key="5">
    <source>
        <dbReference type="ARBA" id="ARBA00022968"/>
    </source>
</evidence>
<evidence type="ECO:0000256" key="1">
    <source>
        <dbReference type="ARBA" id="ARBA00004606"/>
    </source>
</evidence>
<proteinExistence type="predicted"/>
<evidence type="ECO:0000313" key="9">
    <source>
        <dbReference type="EMBL" id="KAJ7330121.1"/>
    </source>
</evidence>
<dbReference type="InterPro" id="IPR003378">
    <property type="entry name" value="Fringe-like_glycosylTrfase"/>
</dbReference>
<keyword evidence="2" id="KW-0328">Glycosyltransferase</keyword>
<feature type="domain" description="Fringe-like glycosyltransferase" evidence="8">
    <location>
        <begin position="19"/>
        <end position="100"/>
    </location>
</feature>
<evidence type="ECO:0000256" key="2">
    <source>
        <dbReference type="ARBA" id="ARBA00022676"/>
    </source>
</evidence>
<keyword evidence="5" id="KW-0735">Signal-anchor</keyword>
<comment type="caution">
    <text evidence="9">The sequence shown here is derived from an EMBL/GenBank/DDBJ whole genome shotgun (WGS) entry which is preliminary data.</text>
</comment>
<evidence type="ECO:0000256" key="6">
    <source>
        <dbReference type="ARBA" id="ARBA00022989"/>
    </source>
</evidence>
<keyword evidence="3" id="KW-0808">Transferase</keyword>
<evidence type="ECO:0000259" key="8">
    <source>
        <dbReference type="Pfam" id="PF02434"/>
    </source>
</evidence>
<organism evidence="9 10">
    <name type="scientific">Phrynocephalus forsythii</name>
    <dbReference type="NCBI Taxonomy" id="171643"/>
    <lineage>
        <taxon>Eukaryota</taxon>
        <taxon>Metazoa</taxon>
        <taxon>Chordata</taxon>
        <taxon>Craniata</taxon>
        <taxon>Vertebrata</taxon>
        <taxon>Euteleostomi</taxon>
        <taxon>Lepidosauria</taxon>
        <taxon>Squamata</taxon>
        <taxon>Bifurcata</taxon>
        <taxon>Unidentata</taxon>
        <taxon>Episquamata</taxon>
        <taxon>Toxicofera</taxon>
        <taxon>Iguania</taxon>
        <taxon>Acrodonta</taxon>
        <taxon>Agamidae</taxon>
        <taxon>Agaminae</taxon>
        <taxon>Phrynocephalus</taxon>
    </lineage>
</organism>
<dbReference type="EMBL" id="JAPFRF010000006">
    <property type="protein sequence ID" value="KAJ7330121.1"/>
    <property type="molecule type" value="Genomic_DNA"/>
</dbReference>
<comment type="subcellular location">
    <subcellularLocation>
        <location evidence="1">Membrane</location>
        <topology evidence="1">Single-pass type II membrane protein</topology>
    </subcellularLocation>
</comment>
<keyword evidence="4" id="KW-0812">Transmembrane</keyword>
<evidence type="ECO:0000313" key="10">
    <source>
        <dbReference type="Proteomes" id="UP001142489"/>
    </source>
</evidence>
<dbReference type="GO" id="GO:0016020">
    <property type="term" value="C:membrane"/>
    <property type="evidence" value="ECO:0007669"/>
    <property type="project" value="UniProtKB-SubCell"/>
</dbReference>
<dbReference type="Proteomes" id="UP001142489">
    <property type="component" value="Unassembled WGS sequence"/>
</dbReference>
<keyword evidence="6" id="KW-1133">Transmembrane helix</keyword>
<dbReference type="GO" id="GO:0016757">
    <property type="term" value="F:glycosyltransferase activity"/>
    <property type="evidence" value="ECO:0007669"/>
    <property type="project" value="UniProtKB-KW"/>
</dbReference>
<sequence length="101" mass="11320">PGFEKLQVYAKHSTLGKGLRVKELFIAVKRTHKFHQSRIKLLLDTWILHVKEQVGKNANVTFLLFLLGAHVIFTHCSAKYSHPALSCKMATGFDAFLASGL</sequence>
<feature type="non-terminal residue" evidence="9">
    <location>
        <position position="1"/>
    </location>
</feature>
<keyword evidence="7" id="KW-0472">Membrane</keyword>
<dbReference type="AlphaFoldDB" id="A0A9Q0XYW3"/>
<dbReference type="Pfam" id="PF02434">
    <property type="entry name" value="Fringe"/>
    <property type="match status" value="1"/>
</dbReference>
<reference evidence="9" key="1">
    <citation type="journal article" date="2023" name="DNA Res.">
        <title>Chromosome-level genome assembly of Phrynocephalus forsythii using third-generation DNA sequencing and Hi-C analysis.</title>
        <authorList>
            <person name="Qi Y."/>
            <person name="Zhao W."/>
            <person name="Zhao Y."/>
            <person name="Niu C."/>
            <person name="Cao S."/>
            <person name="Zhang Y."/>
        </authorList>
    </citation>
    <scope>NUCLEOTIDE SEQUENCE</scope>
    <source>
        <tissue evidence="9">Muscle</tissue>
    </source>
</reference>
<protein>
    <recommendedName>
        <fullName evidence="8">Fringe-like glycosyltransferase domain-containing protein</fullName>
    </recommendedName>
</protein>
<evidence type="ECO:0000256" key="7">
    <source>
        <dbReference type="ARBA" id="ARBA00023136"/>
    </source>
</evidence>